<dbReference type="Proteomes" id="UP000199071">
    <property type="component" value="Unassembled WGS sequence"/>
</dbReference>
<keyword evidence="8" id="KW-0472">Membrane</keyword>
<keyword evidence="3 9" id="KW-0349">Heme</keyword>
<accession>A0A1G6DZS1</accession>
<comment type="subcellular location">
    <subcellularLocation>
        <location evidence="1">Cell membrane</location>
    </subcellularLocation>
</comment>
<dbReference type="PANTHER" id="PTHR35008">
    <property type="entry name" value="BLL4482 PROTEIN-RELATED"/>
    <property type="match status" value="1"/>
</dbReference>
<keyword evidence="7 9" id="KW-0408">Iron</keyword>
<dbReference type="AlphaFoldDB" id="A0A1G6DZS1"/>
<evidence type="ECO:0000256" key="8">
    <source>
        <dbReference type="ARBA" id="ARBA00023136"/>
    </source>
</evidence>
<evidence type="ECO:0000256" key="3">
    <source>
        <dbReference type="ARBA" id="ARBA00022617"/>
    </source>
</evidence>
<keyword evidence="2" id="KW-1003">Cell membrane</keyword>
<evidence type="ECO:0000313" key="12">
    <source>
        <dbReference type="Proteomes" id="UP000199071"/>
    </source>
</evidence>
<evidence type="ECO:0000259" key="10">
    <source>
        <dbReference type="PROSITE" id="PS51007"/>
    </source>
</evidence>
<evidence type="ECO:0000313" key="11">
    <source>
        <dbReference type="EMBL" id="SDB50590.1"/>
    </source>
</evidence>
<dbReference type="PIRSF" id="PIRSF000018">
    <property type="entry name" value="Mb_ADH_cyt_c"/>
    <property type="match status" value="1"/>
</dbReference>
<keyword evidence="6" id="KW-0677">Repeat</keyword>
<evidence type="ECO:0000256" key="6">
    <source>
        <dbReference type="ARBA" id="ARBA00022737"/>
    </source>
</evidence>
<dbReference type="Gene3D" id="1.10.760.10">
    <property type="entry name" value="Cytochrome c-like domain"/>
    <property type="match status" value="2"/>
</dbReference>
<dbReference type="InterPro" id="IPR051459">
    <property type="entry name" value="Cytochrome_c-type_DH"/>
</dbReference>
<dbReference type="InterPro" id="IPR009056">
    <property type="entry name" value="Cyt_c-like_dom"/>
</dbReference>
<dbReference type="RefSeq" id="WP_090879154.1">
    <property type="nucleotide sequence ID" value="NZ_FMXQ01000009.1"/>
</dbReference>
<dbReference type="SUPFAM" id="SSF46626">
    <property type="entry name" value="Cytochrome c"/>
    <property type="match status" value="2"/>
</dbReference>
<dbReference type="GO" id="GO:0005506">
    <property type="term" value="F:iron ion binding"/>
    <property type="evidence" value="ECO:0007669"/>
    <property type="project" value="InterPro"/>
</dbReference>
<keyword evidence="5" id="KW-0732">Signal</keyword>
<sequence>MIRKLFFGVVLLGIVAAVVLWFLTAPRTLAAGDLPDHTPDLANGETMFWASGCESCHAAPGATGDDILKLGGGLAMVTPFGTFNVPNISPDEKTGIGSWSTADFVTALKHGVGKGGEHLYPAFPYTSYQRMRVEDIIDLKAFIDTLEPVDNVVAAHDLPFPFNIRRGLGLWQLVFADGKTFVPDPQASDQINRGAYLVKGPGHCGECHTPRDVAGAMIAARALSGGPAPEGDGTVPNITPDTDTGIGSWSQDDLVTLFKTGFTPDFDSVGGSMAPVQRNLAMLPDEDLEAIAAYLMSLPPIASEAPAT</sequence>
<dbReference type="InterPro" id="IPR014353">
    <property type="entry name" value="Membr-bd_ADH_cyt_c"/>
</dbReference>
<dbReference type="GO" id="GO:0020037">
    <property type="term" value="F:heme binding"/>
    <property type="evidence" value="ECO:0007669"/>
    <property type="project" value="InterPro"/>
</dbReference>
<feature type="domain" description="Cytochrome c" evidence="10">
    <location>
        <begin position="189"/>
        <end position="299"/>
    </location>
</feature>
<dbReference type="Pfam" id="PF00034">
    <property type="entry name" value="Cytochrom_C"/>
    <property type="match status" value="1"/>
</dbReference>
<keyword evidence="12" id="KW-1185">Reference proteome</keyword>
<keyword evidence="4 9" id="KW-0479">Metal-binding</keyword>
<reference evidence="11 12" key="1">
    <citation type="submission" date="2016-10" db="EMBL/GenBank/DDBJ databases">
        <authorList>
            <person name="de Groot N.N."/>
        </authorList>
    </citation>
    <scope>NUCLEOTIDE SEQUENCE [LARGE SCALE GENOMIC DNA]</scope>
    <source>
        <strain evidence="11 12">ATCC 35022</strain>
    </source>
</reference>
<dbReference type="PANTHER" id="PTHR35008:SF8">
    <property type="entry name" value="ALCOHOL DEHYDROGENASE CYTOCHROME C SUBUNIT"/>
    <property type="match status" value="1"/>
</dbReference>
<evidence type="ECO:0000256" key="5">
    <source>
        <dbReference type="ARBA" id="ARBA00022729"/>
    </source>
</evidence>
<feature type="domain" description="Cytochrome c" evidence="10">
    <location>
        <begin position="39"/>
        <end position="147"/>
    </location>
</feature>
<proteinExistence type="predicted"/>
<gene>
    <name evidence="11" type="ORF">SAMN02982931_03953</name>
</gene>
<evidence type="ECO:0000256" key="2">
    <source>
        <dbReference type="ARBA" id="ARBA00022475"/>
    </source>
</evidence>
<dbReference type="GO" id="GO:0005886">
    <property type="term" value="C:plasma membrane"/>
    <property type="evidence" value="ECO:0007669"/>
    <property type="project" value="UniProtKB-SubCell"/>
</dbReference>
<evidence type="ECO:0000256" key="9">
    <source>
        <dbReference type="PROSITE-ProRule" id="PRU00433"/>
    </source>
</evidence>
<dbReference type="EMBL" id="FMXQ01000009">
    <property type="protein sequence ID" value="SDB50590.1"/>
    <property type="molecule type" value="Genomic_DNA"/>
</dbReference>
<protein>
    <submittedName>
        <fullName evidence="11">Cytochrome c, mono-and diheme variants</fullName>
    </submittedName>
</protein>
<dbReference type="GO" id="GO:0016614">
    <property type="term" value="F:oxidoreductase activity, acting on CH-OH group of donors"/>
    <property type="evidence" value="ECO:0007669"/>
    <property type="project" value="InterPro"/>
</dbReference>
<dbReference type="STRING" id="665467.SAMN02982931_03953"/>
<evidence type="ECO:0000256" key="7">
    <source>
        <dbReference type="ARBA" id="ARBA00023004"/>
    </source>
</evidence>
<evidence type="ECO:0000256" key="1">
    <source>
        <dbReference type="ARBA" id="ARBA00004236"/>
    </source>
</evidence>
<dbReference type="GO" id="GO:0009055">
    <property type="term" value="F:electron transfer activity"/>
    <property type="evidence" value="ECO:0007669"/>
    <property type="project" value="InterPro"/>
</dbReference>
<name>A0A1G6DZS1_9HYPH</name>
<organism evidence="11 12">
    <name type="scientific">Bauldia litoralis</name>
    <dbReference type="NCBI Taxonomy" id="665467"/>
    <lineage>
        <taxon>Bacteria</taxon>
        <taxon>Pseudomonadati</taxon>
        <taxon>Pseudomonadota</taxon>
        <taxon>Alphaproteobacteria</taxon>
        <taxon>Hyphomicrobiales</taxon>
        <taxon>Kaistiaceae</taxon>
        <taxon>Bauldia</taxon>
    </lineage>
</organism>
<dbReference type="OrthoDB" id="9811281at2"/>
<dbReference type="PROSITE" id="PS51007">
    <property type="entry name" value="CYTC"/>
    <property type="match status" value="2"/>
</dbReference>
<dbReference type="InterPro" id="IPR036909">
    <property type="entry name" value="Cyt_c-like_dom_sf"/>
</dbReference>
<evidence type="ECO:0000256" key="4">
    <source>
        <dbReference type="ARBA" id="ARBA00022723"/>
    </source>
</evidence>